<reference evidence="3" key="1">
    <citation type="submission" date="2023-11" db="EMBL/GenBank/DDBJ databases">
        <title>Genome Sequence of Bacillus pseudomycoides stain BUPM19.</title>
        <authorList>
            <person name="Farhat A."/>
        </authorList>
    </citation>
    <scope>NUCLEOTIDE SEQUENCE [LARGE SCALE GENOMIC DNA]</scope>
    <source>
        <strain evidence="3">BUPM19</strain>
    </source>
</reference>
<keyword evidence="2" id="KW-0808">Transferase</keyword>
<dbReference type="GO" id="GO:0032259">
    <property type="term" value="P:methylation"/>
    <property type="evidence" value="ECO:0007669"/>
    <property type="project" value="UniProtKB-KW"/>
</dbReference>
<dbReference type="PANTHER" id="PTHR43861">
    <property type="entry name" value="TRANS-ACONITATE 2-METHYLTRANSFERASE-RELATED"/>
    <property type="match status" value="1"/>
</dbReference>
<accession>A0ABU5K4V5</accession>
<dbReference type="Gene3D" id="3.40.50.150">
    <property type="entry name" value="Vaccinia Virus protein VP39"/>
    <property type="match status" value="1"/>
</dbReference>
<dbReference type="InterPro" id="IPR025714">
    <property type="entry name" value="Methyltranfer_dom"/>
</dbReference>
<evidence type="ECO:0000313" key="3">
    <source>
        <dbReference type="Proteomes" id="UP001291930"/>
    </source>
</evidence>
<dbReference type="InterPro" id="IPR029063">
    <property type="entry name" value="SAM-dependent_MTases_sf"/>
</dbReference>
<feature type="domain" description="Methyltransferase" evidence="1">
    <location>
        <begin position="38"/>
        <end position="144"/>
    </location>
</feature>
<evidence type="ECO:0000313" key="2">
    <source>
        <dbReference type="EMBL" id="MDZ5610316.1"/>
    </source>
</evidence>
<name>A0ABU5K4V5_9BACI</name>
<dbReference type="SUPFAM" id="SSF53335">
    <property type="entry name" value="S-adenosyl-L-methionine-dependent methyltransferases"/>
    <property type="match status" value="1"/>
</dbReference>
<evidence type="ECO:0000259" key="1">
    <source>
        <dbReference type="Pfam" id="PF13847"/>
    </source>
</evidence>
<dbReference type="EMBL" id="JAXOVW010000135">
    <property type="protein sequence ID" value="MDZ5610316.1"/>
    <property type="molecule type" value="Genomic_DNA"/>
</dbReference>
<gene>
    <name evidence="2" type="ORF">U2I54_25630</name>
</gene>
<dbReference type="Proteomes" id="UP001291930">
    <property type="component" value="Unassembled WGS sequence"/>
</dbReference>
<organism evidence="2 3">
    <name type="scientific">Bacillus bingmayongensis</name>
    <dbReference type="NCBI Taxonomy" id="1150157"/>
    <lineage>
        <taxon>Bacteria</taxon>
        <taxon>Bacillati</taxon>
        <taxon>Bacillota</taxon>
        <taxon>Bacilli</taxon>
        <taxon>Bacillales</taxon>
        <taxon>Bacillaceae</taxon>
        <taxon>Bacillus</taxon>
    </lineage>
</organism>
<dbReference type="CDD" id="cd02440">
    <property type="entry name" value="AdoMet_MTases"/>
    <property type="match status" value="1"/>
</dbReference>
<comment type="caution">
    <text evidence="2">The sequence shown here is derived from an EMBL/GenBank/DDBJ whole genome shotgun (WGS) entry which is preliminary data.</text>
</comment>
<dbReference type="Gene3D" id="1.10.150.350">
    <property type="match status" value="1"/>
</dbReference>
<proteinExistence type="predicted"/>
<dbReference type="RefSeq" id="WP_374219554.1">
    <property type="nucleotide sequence ID" value="NZ_JAXOVW010000135.1"/>
</dbReference>
<dbReference type="Pfam" id="PF13847">
    <property type="entry name" value="Methyltransf_31"/>
    <property type="match status" value="1"/>
</dbReference>
<sequence>MNEYEWDNRLEYLRNTRDLYYNDDYISFLINAVWKISKPVHIVDYGCGYGYLGLKLLPLLPIGSRYTGIDKGKQLLNEARNLFHPLPYEAEFNEVDVTEIELENKYDIAICHAFLLHMNNPKTVLQKMIDSVVDGGNIICFEPHWISNMSSYYLNNLEQSEMIQLGVLQKLFEKDAERNGKDGNIGMKLPIYLSKLGVEKIECRVSDKVNFLNTNEMQRDKQQLYHSLKEEGIGNTPAEKDDFIGRLIKRGLTYNEAITQYEAELRFSKEFTIDSSLVYAPSMKITFGIVKNK</sequence>
<dbReference type="GO" id="GO:0008168">
    <property type="term" value="F:methyltransferase activity"/>
    <property type="evidence" value="ECO:0007669"/>
    <property type="project" value="UniProtKB-KW"/>
</dbReference>
<keyword evidence="3" id="KW-1185">Reference proteome</keyword>
<protein>
    <submittedName>
        <fullName evidence="2">Methyltransferase domain-containing protein</fullName>
    </submittedName>
</protein>
<keyword evidence="2" id="KW-0489">Methyltransferase</keyword>